<evidence type="ECO:0000313" key="2">
    <source>
        <dbReference type="Proteomes" id="UP000198504"/>
    </source>
</evidence>
<reference evidence="2" key="1">
    <citation type="submission" date="2016-10" db="EMBL/GenBank/DDBJ databases">
        <authorList>
            <person name="Varghese N."/>
            <person name="Submissions S."/>
        </authorList>
    </citation>
    <scope>NUCLEOTIDE SEQUENCE [LARGE SCALE GENOMIC DNA]</scope>
    <source>
        <strain evidence="2">CGMCC 4.6856</strain>
    </source>
</reference>
<dbReference type="EMBL" id="FOFA01000002">
    <property type="protein sequence ID" value="SEQ08273.1"/>
    <property type="molecule type" value="Genomic_DNA"/>
</dbReference>
<evidence type="ECO:0000313" key="1">
    <source>
        <dbReference type="EMBL" id="SEQ08273.1"/>
    </source>
</evidence>
<dbReference type="RefSeq" id="WP_091178296.1">
    <property type="nucleotide sequence ID" value="NZ_FOFA01000002.1"/>
</dbReference>
<keyword evidence="2" id="KW-1185">Reference proteome</keyword>
<proteinExistence type="predicted"/>
<gene>
    <name evidence="1" type="ORF">SAMN05421756_102432</name>
</gene>
<protein>
    <submittedName>
        <fullName evidence="1">Uncharacterized protein</fullName>
    </submittedName>
</protein>
<dbReference type="STRING" id="1036181.SAMN05421756_102432"/>
<organism evidence="1 2">
    <name type="scientific">Microlunatus flavus</name>
    <dbReference type="NCBI Taxonomy" id="1036181"/>
    <lineage>
        <taxon>Bacteria</taxon>
        <taxon>Bacillati</taxon>
        <taxon>Actinomycetota</taxon>
        <taxon>Actinomycetes</taxon>
        <taxon>Propionibacteriales</taxon>
        <taxon>Propionibacteriaceae</taxon>
        <taxon>Microlunatus</taxon>
    </lineage>
</organism>
<sequence length="78" mass="8023">MSLGQATREARAAQAMLEGATARFKAVTAEVLTVVGGSTQAIDKELTRTLQESVRDADKAIEALGAAAHAARAANQGQ</sequence>
<accession>A0A1H9D5Y9</accession>
<dbReference type="AlphaFoldDB" id="A0A1H9D5Y9"/>
<name>A0A1H9D5Y9_9ACTN</name>
<dbReference type="Proteomes" id="UP000198504">
    <property type="component" value="Unassembled WGS sequence"/>
</dbReference>